<gene>
    <name evidence="1" type="ORF">NCTC11179_03196</name>
</gene>
<name>A0A378U5U9_MYROD</name>
<evidence type="ECO:0000313" key="1">
    <source>
        <dbReference type="EMBL" id="STZ69682.1"/>
    </source>
</evidence>
<keyword evidence="2" id="KW-1185">Reference proteome</keyword>
<dbReference type="AlphaFoldDB" id="A0A378U5U9"/>
<dbReference type="PANTHER" id="PTHR39186">
    <property type="entry name" value="DUF2071 FAMILY PROTEIN"/>
    <property type="match status" value="1"/>
</dbReference>
<reference evidence="1 2" key="1">
    <citation type="submission" date="2018-06" db="EMBL/GenBank/DDBJ databases">
        <authorList>
            <consortium name="Pathogen Informatics"/>
            <person name="Doyle S."/>
        </authorList>
    </citation>
    <scope>NUCLEOTIDE SEQUENCE [LARGE SCALE GENOMIC DNA]</scope>
    <source>
        <strain evidence="1 2">NCTC11179</strain>
    </source>
</reference>
<organism evidence="1 2">
    <name type="scientific">Myroides odoratus</name>
    <name type="common">Flavobacterium odoratum</name>
    <dbReference type="NCBI Taxonomy" id="256"/>
    <lineage>
        <taxon>Bacteria</taxon>
        <taxon>Pseudomonadati</taxon>
        <taxon>Bacteroidota</taxon>
        <taxon>Flavobacteriia</taxon>
        <taxon>Flavobacteriales</taxon>
        <taxon>Flavobacteriaceae</taxon>
        <taxon>Myroides</taxon>
    </lineage>
</organism>
<dbReference type="EMBL" id="UGQL01000002">
    <property type="protein sequence ID" value="STZ69682.1"/>
    <property type="molecule type" value="Genomic_DNA"/>
</dbReference>
<dbReference type="SUPFAM" id="SSF160104">
    <property type="entry name" value="Acetoacetate decarboxylase-like"/>
    <property type="match status" value="1"/>
</dbReference>
<dbReference type="InterPro" id="IPR023375">
    <property type="entry name" value="ADC_dom_sf"/>
</dbReference>
<dbReference type="Pfam" id="PF09844">
    <property type="entry name" value="DUF2071"/>
    <property type="match status" value="1"/>
</dbReference>
<dbReference type="PANTHER" id="PTHR39186:SF1">
    <property type="entry name" value="DUF2071 DOMAIN-CONTAINING PROTEIN"/>
    <property type="match status" value="1"/>
</dbReference>
<sequence length="242" mass="28424">MKKIKDIMADTAHRPWALPSGSWSYYQEWNRLLFMHFEVPFDVLRALVPTTLELDEFDGKYYISVVPFTMEKIRPRFLPAVGFISNFDEINVRTYVKKEGKAGVYFLNIEGGKSLSVFVSKQLSGLPYEKATMKRKEKVYASSNAKKKFQLEAKYTIGEKVQQKTPLQVWLTERYCLYVYVNHNLYRYQIHHEVWQLKEITFDQLKVDYQLAGIHLTENQVIAPNYSDGIKVVAWSKEKINE</sequence>
<dbReference type="RefSeq" id="WP_115092354.1">
    <property type="nucleotide sequence ID" value="NZ_CP068107.1"/>
</dbReference>
<protein>
    <submittedName>
        <fullName evidence="1">Uncharacterized conserved protein</fullName>
    </submittedName>
</protein>
<dbReference type="InterPro" id="IPR018644">
    <property type="entry name" value="DUF2071"/>
</dbReference>
<proteinExistence type="predicted"/>
<dbReference type="Proteomes" id="UP000255024">
    <property type="component" value="Unassembled WGS sequence"/>
</dbReference>
<accession>A0A378U5U9</accession>
<evidence type="ECO:0000313" key="2">
    <source>
        <dbReference type="Proteomes" id="UP000255024"/>
    </source>
</evidence>